<feature type="chain" id="PRO_5046315601" evidence="2">
    <location>
        <begin position="20"/>
        <end position="280"/>
    </location>
</feature>
<dbReference type="EMBL" id="JAVIKH010000001">
    <property type="protein sequence ID" value="MDX8335079.1"/>
    <property type="molecule type" value="Genomic_DNA"/>
</dbReference>
<dbReference type="Gene3D" id="2.40.230.20">
    <property type="entry name" value="Nucleoside-specific channel-forming protein, Tsx-like"/>
    <property type="match status" value="1"/>
</dbReference>
<evidence type="ECO:0000313" key="3">
    <source>
        <dbReference type="EMBL" id="MDX8335079.1"/>
    </source>
</evidence>
<evidence type="ECO:0000256" key="1">
    <source>
        <dbReference type="ARBA" id="ARBA00008728"/>
    </source>
</evidence>
<keyword evidence="2" id="KW-0732">Signal</keyword>
<dbReference type="SUPFAM" id="SSF111364">
    <property type="entry name" value="Tsx-like channel"/>
    <property type="match status" value="1"/>
</dbReference>
<comment type="similarity">
    <text evidence="1">Belongs to the nucleoside-specific channel-forming outer membrane porin (Tsx) (TC 1.B.10) family.</text>
</comment>
<dbReference type="RefSeq" id="WP_320312490.1">
    <property type="nucleotide sequence ID" value="NZ_JAVIKH010000001.1"/>
</dbReference>
<evidence type="ECO:0000313" key="4">
    <source>
        <dbReference type="Proteomes" id="UP001279681"/>
    </source>
</evidence>
<evidence type="ECO:0000256" key="2">
    <source>
        <dbReference type="SAM" id="SignalP"/>
    </source>
</evidence>
<accession>A0ABU4W8R0</accession>
<proteinExistence type="inferred from homology"/>
<organism evidence="3 4">
    <name type="scientific">Candidatus Cetobacterium colombiensis</name>
    <dbReference type="NCBI Taxonomy" id="3073100"/>
    <lineage>
        <taxon>Bacteria</taxon>
        <taxon>Fusobacteriati</taxon>
        <taxon>Fusobacteriota</taxon>
        <taxon>Fusobacteriia</taxon>
        <taxon>Fusobacteriales</taxon>
        <taxon>Fusobacteriaceae</taxon>
        <taxon>Cetobacterium</taxon>
    </lineage>
</organism>
<name>A0ABU4W8R0_9FUSO</name>
<sequence>MLKKFLLLGSIGLSTLSFAKYEPWNFTVLEGSLIKGNALPNGFGASEKDVIFEVQGTTRYNLLDLYWFVDRSNIFKNSSLSDKNGIDSNYTYGEISPRISLDGLTNTNLSIGPISEWFIATQFDFDNVHGKTDYGNQGLRKYYIGIGNYISIPEMKYLKFDYFKTNLYARYVEKNYGRNEKQWDGYLFNIAYGGTIYKFENGMKFGFSGWLDYDFGAKNTSGYNKQTHDSLQWQNQIRFYFTNNLSVSYTYQINNHFSQVNQNSSNQNNESFGIHYSIMF</sequence>
<keyword evidence="4" id="KW-1185">Reference proteome</keyword>
<dbReference type="InterPro" id="IPR036777">
    <property type="entry name" value="Channel_Tsx-like_sf"/>
</dbReference>
<comment type="caution">
    <text evidence="3">The sequence shown here is derived from an EMBL/GenBank/DDBJ whole genome shotgun (WGS) entry which is preliminary data.</text>
</comment>
<dbReference type="InterPro" id="IPR018013">
    <property type="entry name" value="Channel_Tsx-like"/>
</dbReference>
<reference evidence="4" key="1">
    <citation type="submission" date="2023-07" db="EMBL/GenBank/DDBJ databases">
        <authorList>
            <person name="Colorado M.A."/>
            <person name="Villamil L.M."/>
            <person name="Melo J.F."/>
            <person name="Rodriguez J.A."/>
            <person name="Ruiz R.Y."/>
        </authorList>
    </citation>
    <scope>NUCLEOTIDE SEQUENCE [LARGE SCALE GENOMIC DNA]</scope>
    <source>
        <strain evidence="4">C33</strain>
    </source>
</reference>
<feature type="signal peptide" evidence="2">
    <location>
        <begin position="1"/>
        <end position="19"/>
    </location>
</feature>
<dbReference type="Pfam" id="PF03502">
    <property type="entry name" value="Channel_Tsx"/>
    <property type="match status" value="1"/>
</dbReference>
<dbReference type="Proteomes" id="UP001279681">
    <property type="component" value="Unassembled WGS sequence"/>
</dbReference>
<protein>
    <submittedName>
        <fullName evidence="3">Outer membrane protein OmpK</fullName>
    </submittedName>
</protein>
<gene>
    <name evidence="3" type="ORF">RFV38_00955</name>
</gene>